<evidence type="ECO:0000313" key="3">
    <source>
        <dbReference type="Proteomes" id="UP000078542"/>
    </source>
</evidence>
<dbReference type="AlphaFoldDB" id="A0A195CR40"/>
<proteinExistence type="predicted"/>
<gene>
    <name evidence="2" type="ORF">ALC62_05977</name>
</gene>
<organism evidence="2 3">
    <name type="scientific">Cyphomyrmex costatus</name>
    <dbReference type="NCBI Taxonomy" id="456900"/>
    <lineage>
        <taxon>Eukaryota</taxon>
        <taxon>Metazoa</taxon>
        <taxon>Ecdysozoa</taxon>
        <taxon>Arthropoda</taxon>
        <taxon>Hexapoda</taxon>
        <taxon>Insecta</taxon>
        <taxon>Pterygota</taxon>
        <taxon>Neoptera</taxon>
        <taxon>Endopterygota</taxon>
        <taxon>Hymenoptera</taxon>
        <taxon>Apocrita</taxon>
        <taxon>Aculeata</taxon>
        <taxon>Formicoidea</taxon>
        <taxon>Formicidae</taxon>
        <taxon>Myrmicinae</taxon>
        <taxon>Cyphomyrmex</taxon>
    </lineage>
</organism>
<dbReference type="EMBL" id="KQ977381">
    <property type="protein sequence ID" value="KYN03110.1"/>
    <property type="molecule type" value="Genomic_DNA"/>
</dbReference>
<evidence type="ECO:0000256" key="1">
    <source>
        <dbReference type="SAM" id="MobiDB-lite"/>
    </source>
</evidence>
<reference evidence="2 3" key="1">
    <citation type="submission" date="2016-03" db="EMBL/GenBank/DDBJ databases">
        <title>Cyphomyrmex costatus WGS genome.</title>
        <authorList>
            <person name="Nygaard S."/>
            <person name="Hu H."/>
            <person name="Boomsma J."/>
            <person name="Zhang G."/>
        </authorList>
    </citation>
    <scope>NUCLEOTIDE SEQUENCE [LARGE SCALE GENOMIC DNA]</scope>
    <source>
        <strain evidence="2">MS0001</strain>
        <tissue evidence="2">Whole body</tissue>
    </source>
</reference>
<feature type="region of interest" description="Disordered" evidence="1">
    <location>
        <begin position="1"/>
        <end position="85"/>
    </location>
</feature>
<accession>A0A195CR40</accession>
<name>A0A195CR40_9HYME</name>
<dbReference type="Proteomes" id="UP000078542">
    <property type="component" value="Unassembled WGS sequence"/>
</dbReference>
<keyword evidence="3" id="KW-1185">Reference proteome</keyword>
<protein>
    <submittedName>
        <fullName evidence="2">Uncharacterized protein</fullName>
    </submittedName>
</protein>
<sequence>MEVSFRPALTFPHTPARSPLAPESSREPNPAPLRLAALSPRPAPPPTPSAVHRALASSLPLSPPLCPKAPRQIHSQPRTHLEFPL</sequence>
<evidence type="ECO:0000313" key="2">
    <source>
        <dbReference type="EMBL" id="KYN03110.1"/>
    </source>
</evidence>